<dbReference type="GO" id="GO:0032040">
    <property type="term" value="C:small-subunit processome"/>
    <property type="evidence" value="ECO:0007669"/>
    <property type="project" value="TreeGrafter"/>
</dbReference>
<comment type="caution">
    <text evidence="2">The sequence shown here is derived from an EMBL/GenBank/DDBJ whole genome shotgun (WGS) entry which is preliminary data.</text>
</comment>
<keyword evidence="3" id="KW-1185">Reference proteome</keyword>
<dbReference type="FunFam" id="2.40.50.140:FF:000103">
    <property type="entry name" value="protein RRP5 homolog"/>
    <property type="match status" value="1"/>
</dbReference>
<dbReference type="InterPro" id="IPR003029">
    <property type="entry name" value="S1_domain"/>
</dbReference>
<dbReference type="PROSITE" id="PS50126">
    <property type="entry name" value="S1"/>
    <property type="match status" value="5"/>
</dbReference>
<dbReference type="SUPFAM" id="SSF50249">
    <property type="entry name" value="Nucleic acid-binding proteins"/>
    <property type="match status" value="5"/>
</dbReference>
<dbReference type="InterPro" id="IPR011990">
    <property type="entry name" value="TPR-like_helical_dom_sf"/>
</dbReference>
<dbReference type="Gene3D" id="1.25.40.10">
    <property type="entry name" value="Tetratricopeptide repeat domain"/>
    <property type="match status" value="1"/>
</dbReference>
<dbReference type="InterPro" id="IPR045209">
    <property type="entry name" value="Rrp5"/>
</dbReference>
<dbReference type="OrthoDB" id="412781at2759"/>
<feature type="domain" description="S1 motif" evidence="1">
    <location>
        <begin position="18"/>
        <end position="80"/>
    </location>
</feature>
<organism evidence="2 3">
    <name type="scientific">Thelohanellus kitauei</name>
    <name type="common">Myxosporean</name>
    <dbReference type="NCBI Taxonomy" id="669202"/>
    <lineage>
        <taxon>Eukaryota</taxon>
        <taxon>Metazoa</taxon>
        <taxon>Cnidaria</taxon>
        <taxon>Myxozoa</taxon>
        <taxon>Myxosporea</taxon>
        <taxon>Bivalvulida</taxon>
        <taxon>Platysporina</taxon>
        <taxon>Myxobolidae</taxon>
        <taxon>Thelohanellus</taxon>
    </lineage>
</organism>
<proteinExistence type="predicted"/>
<protein>
    <submittedName>
        <fullName evidence="2">Protein RRP5</fullName>
    </submittedName>
</protein>
<accession>A0A0C2NJ52</accession>
<feature type="domain" description="S1 motif" evidence="1">
    <location>
        <begin position="626"/>
        <end position="702"/>
    </location>
</feature>
<dbReference type="GO" id="GO:0003723">
    <property type="term" value="F:RNA binding"/>
    <property type="evidence" value="ECO:0007669"/>
    <property type="project" value="TreeGrafter"/>
</dbReference>
<feature type="domain" description="S1 motif" evidence="1">
    <location>
        <begin position="100"/>
        <end position="169"/>
    </location>
</feature>
<feature type="domain" description="S1 motif" evidence="1">
    <location>
        <begin position="298"/>
        <end position="359"/>
    </location>
</feature>
<dbReference type="Proteomes" id="UP000031668">
    <property type="component" value="Unassembled WGS sequence"/>
</dbReference>
<dbReference type="SUPFAM" id="SSF48452">
    <property type="entry name" value="TPR-like"/>
    <property type="match status" value="2"/>
</dbReference>
<evidence type="ECO:0000313" key="2">
    <source>
        <dbReference type="EMBL" id="KII74047.1"/>
    </source>
</evidence>
<dbReference type="SMART" id="SM00316">
    <property type="entry name" value="S1"/>
    <property type="match status" value="6"/>
</dbReference>
<dbReference type="EMBL" id="JWZT01000567">
    <property type="protein sequence ID" value="KII74047.1"/>
    <property type="molecule type" value="Genomic_DNA"/>
</dbReference>
<dbReference type="GO" id="GO:0006364">
    <property type="term" value="P:rRNA processing"/>
    <property type="evidence" value="ECO:0007669"/>
    <property type="project" value="InterPro"/>
</dbReference>
<sequence length="1161" mass="131998">MQNGSLLKHMEESTTKVGDVVECVAISINKDGIEVQTEGGEKGFLTNYLVGNLEIKKGQKIKCKVLNIDATKGKIYLSSNHKLIDLKEPILKDYSKNNEGNWYSGVVQKIEKSYLVLKFFNNISGLLHRNDMHVTPFNSLESLYSVGDIIRVRVLSSDPDKNRLTLSLRIPQSMDSSEPNTLTELWKYPIVNLINPQITESDSLKASQEFISYDVAFDGCKMYDCRSVIVPYFHLTDFVEHIPFIRSMAVSGLFYGQAVLLGRNLDGFKQNVATFKQSIIQAVSMNVYPKSMFDVSIGMCLSGYVLKNDQVGSQIMIGMGLVGFVPSSFMNPRVVVGESVQVFVKEIDHQKNRIILTCNYDIQNDWPPLDKNSILTSLLLYFKELKNLTNLKLENLNLQMGHSIKFKVVGKENRSLIAKFGDVPAIIYTKNDEKVKKGATIYATVAFWDLEPIRIYAVVVNEFKHSEGRITVKILKHFGRFSLGVTENSSQIVFVYSSGNIFGEMNTFELDSFVECSVVSSFYDIQIALPVSDRLLSSTHKPISCTVAGITPTLLKVKTQSKKRGVIHISEVNIKANEGDRPLTRFKVGDLLNAFTLNSKSRDFSLPRYRKMEFTLRSVPLSNGSGELITGDQVICFISFISKRWIFVEVSSTVRGYMSIIDLKPIDDDIHDPLAKFTPGTCIKLFVVGYDMKKQMFKLSKYKDIQLSVGEVVVGRVYKHDPMYGISVDLPRFNRGRIHVCNISESFEDDPHLNYPVSSYLQCRILQSPQSDVYPLSLKHVYSSEPSKSLEFKDLAINHAYQAYVVKVTKNKIRCLLSDKITANVRIHGLHSCANSIELKEKARPWGVIRVVCDKIINETSIVWSLQLDKDLNKCQNISLIDPPVLCIGEGFDWKTGKVLGVQELEERFSPEVTKDDGEVVPPEKMKKLSEKEIRVIEAKLASNLLQPTTPEDFDRLVAKSPNSSIVWINYMAYYLQAFELEKARKIVERALKQICYREEAEIYNIYLAYINMECLYGTSESLDEAYTRALAVSKKKSVIKHMIELFQNLNQTENAERECLIYIRSFSSSKKGYFIYGKLLAMNRRFNEMKNLLRKAIQNLPERKQIPTIVHFALLEFKFGDIKRGSTLFEKVLNNFPKKLDVWFVYIDQLVKASAIDQAK</sequence>
<name>A0A0C2NJ52_THEKT</name>
<evidence type="ECO:0000313" key="3">
    <source>
        <dbReference type="Proteomes" id="UP000031668"/>
    </source>
</evidence>
<dbReference type="PANTHER" id="PTHR23270">
    <property type="entry name" value="PROGRAMMED CELL DEATH PROTEIN 11 PRE-RRNA PROCESSING PROTEIN RRP5"/>
    <property type="match status" value="1"/>
</dbReference>
<dbReference type="PANTHER" id="PTHR23270:SF10">
    <property type="entry name" value="PROTEIN RRP5 HOMOLOG"/>
    <property type="match status" value="1"/>
</dbReference>
<dbReference type="Gene3D" id="2.40.50.140">
    <property type="entry name" value="Nucleic acid-binding proteins"/>
    <property type="match status" value="2"/>
</dbReference>
<feature type="domain" description="S1 motif" evidence="1">
    <location>
        <begin position="710"/>
        <end position="779"/>
    </location>
</feature>
<reference evidence="2 3" key="1">
    <citation type="journal article" date="2014" name="Genome Biol. Evol.">
        <title>The genome of the myxosporean Thelohanellus kitauei shows adaptations to nutrient acquisition within its fish host.</title>
        <authorList>
            <person name="Yang Y."/>
            <person name="Xiong J."/>
            <person name="Zhou Z."/>
            <person name="Huo F."/>
            <person name="Miao W."/>
            <person name="Ran C."/>
            <person name="Liu Y."/>
            <person name="Zhang J."/>
            <person name="Feng J."/>
            <person name="Wang M."/>
            <person name="Wang M."/>
            <person name="Wang L."/>
            <person name="Yao B."/>
        </authorList>
    </citation>
    <scope>NUCLEOTIDE SEQUENCE [LARGE SCALE GENOMIC DNA]</scope>
    <source>
        <strain evidence="2">Wuqing</strain>
    </source>
</reference>
<evidence type="ECO:0000259" key="1">
    <source>
        <dbReference type="PROSITE" id="PS50126"/>
    </source>
</evidence>
<dbReference type="InterPro" id="IPR012340">
    <property type="entry name" value="NA-bd_OB-fold"/>
</dbReference>
<dbReference type="Pfam" id="PF00575">
    <property type="entry name" value="S1"/>
    <property type="match status" value="2"/>
</dbReference>
<dbReference type="AlphaFoldDB" id="A0A0C2NJ52"/>
<gene>
    <name evidence="2" type="ORF">RF11_00031</name>
</gene>